<dbReference type="AlphaFoldDB" id="A0A5E5BKY0"/>
<keyword evidence="2" id="KW-0808">Transferase</keyword>
<dbReference type="PANTHER" id="PTHR22572">
    <property type="entry name" value="SUGAR-1-PHOSPHATE GUANYL TRANSFERASE"/>
    <property type="match status" value="1"/>
</dbReference>
<keyword evidence="2" id="KW-0548">Nucleotidyltransferase</keyword>
<reference evidence="2 3" key="1">
    <citation type="submission" date="2019-08" db="EMBL/GenBank/DDBJ databases">
        <authorList>
            <person name="Peeters C."/>
        </authorList>
    </citation>
    <scope>NUCLEOTIDE SEQUENCE [LARGE SCALE GENOMIC DNA]</scope>
    <source>
        <strain evidence="2 3">LMG 31121</strain>
    </source>
</reference>
<dbReference type="EC" id="2.7.7.71" evidence="2"/>
<name>A0A5E5BKY0_9BURK</name>
<dbReference type="Gene3D" id="3.90.550.10">
    <property type="entry name" value="Spore Coat Polysaccharide Biosynthesis Protein SpsA, Chain A"/>
    <property type="match status" value="1"/>
</dbReference>
<dbReference type="EMBL" id="CABPSR010000054">
    <property type="protein sequence ID" value="VVE85967.1"/>
    <property type="molecule type" value="Genomic_DNA"/>
</dbReference>
<proteinExistence type="predicted"/>
<sequence>MEAMVLAGGFGTRLRQAVPDWPKPMAPIIGRPFLDILLNSLAAKGFTRVVLSLGYMAEKISGHFGASHAGMELVYTVEKSPLGTGGAVRLAMAECRHDHVFVFNGDTYLDLEIDAVESLWQSRREPIIIGREVPDTARYGRLETDGARVTGFAEKGASGPGLINGGTYVLNRGQLDGFALQQAFSLETDYLMPELTRRPFDLFVTVGHFIDIGVPEDFARAQTELAGL</sequence>
<dbReference type="Pfam" id="PF00483">
    <property type="entry name" value="NTP_transferase"/>
    <property type="match status" value="1"/>
</dbReference>
<dbReference type="RefSeq" id="WP_150811598.1">
    <property type="nucleotide sequence ID" value="NZ_CABPSR010000054.1"/>
</dbReference>
<evidence type="ECO:0000313" key="2">
    <source>
        <dbReference type="EMBL" id="VVE85967.1"/>
    </source>
</evidence>
<dbReference type="Proteomes" id="UP000335538">
    <property type="component" value="Unassembled WGS sequence"/>
</dbReference>
<gene>
    <name evidence="2" type="primary">hddC</name>
    <name evidence="2" type="ORF">PSP31121_05601</name>
</gene>
<dbReference type="SUPFAM" id="SSF53448">
    <property type="entry name" value="Nucleotide-diphospho-sugar transferases"/>
    <property type="match status" value="1"/>
</dbReference>
<dbReference type="InterPro" id="IPR029044">
    <property type="entry name" value="Nucleotide-diphossugar_trans"/>
</dbReference>
<protein>
    <submittedName>
        <fullName evidence="2">D-glycero-alpha-D-manno-heptose 1-phosphate guanylyltransferase</fullName>
        <ecNumber evidence="2">2.7.7.71</ecNumber>
    </submittedName>
</protein>
<organism evidence="2 3">
    <name type="scientific">Pandoraea sputorum</name>
    <dbReference type="NCBI Taxonomy" id="93222"/>
    <lineage>
        <taxon>Bacteria</taxon>
        <taxon>Pseudomonadati</taxon>
        <taxon>Pseudomonadota</taxon>
        <taxon>Betaproteobacteria</taxon>
        <taxon>Burkholderiales</taxon>
        <taxon>Burkholderiaceae</taxon>
        <taxon>Pandoraea</taxon>
    </lineage>
</organism>
<dbReference type="GO" id="GO:0016779">
    <property type="term" value="F:nucleotidyltransferase activity"/>
    <property type="evidence" value="ECO:0007669"/>
    <property type="project" value="UniProtKB-KW"/>
</dbReference>
<accession>A0A5E5BKY0</accession>
<evidence type="ECO:0000259" key="1">
    <source>
        <dbReference type="Pfam" id="PF00483"/>
    </source>
</evidence>
<dbReference type="CDD" id="cd06915">
    <property type="entry name" value="NTP_transferase_WcbM_like"/>
    <property type="match status" value="1"/>
</dbReference>
<dbReference type="InterPro" id="IPR005835">
    <property type="entry name" value="NTP_transferase_dom"/>
</dbReference>
<dbReference type="InterPro" id="IPR050486">
    <property type="entry name" value="Mannose-1P_guanyltransferase"/>
</dbReference>
<evidence type="ECO:0000313" key="3">
    <source>
        <dbReference type="Proteomes" id="UP000335538"/>
    </source>
</evidence>
<feature type="domain" description="Nucleotidyl transferase" evidence="1">
    <location>
        <begin position="3"/>
        <end position="224"/>
    </location>
</feature>